<accession>A0A212JJ78</accession>
<protein>
    <submittedName>
        <fullName evidence="2">Vi polysaccharide biosynthesis protein VipB/TviC</fullName>
    </submittedName>
</protein>
<dbReference type="EMBL" id="FLUQ01000001">
    <property type="protein sequence ID" value="SBV99482.1"/>
    <property type="molecule type" value="Genomic_DNA"/>
</dbReference>
<sequence length="341" mass="37170">MRQYETTFATLRQSPKVWLVTGAAGFIGSNLVEALLANGQRVSGLDSCITGHMANLEMVRRSVGEEAWASFSFIAGDIRDLGTCMEACRGVDYVLHQAALGSVPRSLENPLLTNECNITGFLNMLVAARDAKVSAFVYAASSSTYGDEPNLPKVEDRIGKPLSPYAVTKYVNELYADVFGSAYGLRSIGLRYFNVFGKRQDPKGAYAAVIPLWFASLLKGDTVHINGDGETSRDFCYIDNCVQANILAATAAHDEAFGQVYNVAFGERTTLNELFAAIRDEVARFTPAAAEAKAAYRDFRAGDVRHSLADIGKARNLLGYDPEYSVRAGLRLAADWYAHNL</sequence>
<dbReference type="Gene3D" id="3.40.50.720">
    <property type="entry name" value="NAD(P)-binding Rossmann-like Domain"/>
    <property type="match status" value="1"/>
</dbReference>
<dbReference type="InterPro" id="IPR036291">
    <property type="entry name" value="NAD(P)-bd_dom_sf"/>
</dbReference>
<gene>
    <name evidence="2" type="primary">vipB</name>
    <name evidence="2" type="ORF">KL86DPRO_11601</name>
</gene>
<dbReference type="AlphaFoldDB" id="A0A212JJ78"/>
<dbReference type="InterPro" id="IPR001509">
    <property type="entry name" value="Epimerase_deHydtase"/>
</dbReference>
<name>A0A212JJ78_9DELT</name>
<dbReference type="PRINTS" id="PR01713">
    <property type="entry name" value="NUCEPIMERASE"/>
</dbReference>
<feature type="domain" description="NAD-dependent epimerase/dehydratase" evidence="1">
    <location>
        <begin position="18"/>
        <end position="264"/>
    </location>
</feature>
<evidence type="ECO:0000313" key="2">
    <source>
        <dbReference type="EMBL" id="SBV99482.1"/>
    </source>
</evidence>
<reference evidence="2" key="1">
    <citation type="submission" date="2016-04" db="EMBL/GenBank/DDBJ databases">
        <authorList>
            <person name="Evans L.H."/>
            <person name="Alamgir A."/>
            <person name="Owens N."/>
            <person name="Weber N.D."/>
            <person name="Virtaneva K."/>
            <person name="Barbian K."/>
            <person name="Babar A."/>
            <person name="Rosenke K."/>
        </authorList>
    </citation>
    <scope>NUCLEOTIDE SEQUENCE</scope>
    <source>
        <strain evidence="2">86</strain>
    </source>
</reference>
<organism evidence="2">
    <name type="scientific">uncultured delta proteobacterium</name>
    <dbReference type="NCBI Taxonomy" id="34034"/>
    <lineage>
        <taxon>Bacteria</taxon>
        <taxon>Deltaproteobacteria</taxon>
        <taxon>environmental samples</taxon>
    </lineage>
</organism>
<dbReference type="Gene3D" id="3.90.25.10">
    <property type="entry name" value="UDP-galactose 4-epimerase, domain 1"/>
    <property type="match status" value="1"/>
</dbReference>
<dbReference type="PANTHER" id="PTHR43245:SF13">
    <property type="entry name" value="UDP-D-APIOSE_UDP-D-XYLOSE SYNTHASE 2"/>
    <property type="match status" value="1"/>
</dbReference>
<evidence type="ECO:0000259" key="1">
    <source>
        <dbReference type="Pfam" id="PF01370"/>
    </source>
</evidence>
<dbReference type="PANTHER" id="PTHR43245">
    <property type="entry name" value="BIFUNCTIONAL POLYMYXIN RESISTANCE PROTEIN ARNA"/>
    <property type="match status" value="1"/>
</dbReference>
<dbReference type="CDD" id="cd05256">
    <property type="entry name" value="UDP_AE_SDR_e"/>
    <property type="match status" value="1"/>
</dbReference>
<dbReference type="InterPro" id="IPR050177">
    <property type="entry name" value="Lipid_A_modif_metabolic_enz"/>
</dbReference>
<dbReference type="SUPFAM" id="SSF51735">
    <property type="entry name" value="NAD(P)-binding Rossmann-fold domains"/>
    <property type="match status" value="1"/>
</dbReference>
<dbReference type="Pfam" id="PF01370">
    <property type="entry name" value="Epimerase"/>
    <property type="match status" value="1"/>
</dbReference>
<proteinExistence type="predicted"/>